<proteinExistence type="predicted"/>
<dbReference type="InterPro" id="IPR010093">
    <property type="entry name" value="SinI_DNA-bd"/>
</dbReference>
<dbReference type="Proteomes" id="UP001225761">
    <property type="component" value="Unassembled WGS sequence"/>
</dbReference>
<dbReference type="InterPro" id="IPR041657">
    <property type="entry name" value="HTH_17"/>
</dbReference>
<keyword evidence="3" id="KW-1185">Reference proteome</keyword>
<dbReference type="Pfam" id="PF12728">
    <property type="entry name" value="HTH_17"/>
    <property type="match status" value="1"/>
</dbReference>
<dbReference type="NCBIfam" id="TIGR01764">
    <property type="entry name" value="excise"/>
    <property type="match status" value="1"/>
</dbReference>
<gene>
    <name evidence="2" type="ORF">QM481_08190</name>
</gene>
<dbReference type="EMBL" id="JASHIE010000005">
    <property type="protein sequence ID" value="MDI9874503.1"/>
    <property type="molecule type" value="Genomic_DNA"/>
</dbReference>
<dbReference type="RefSeq" id="WP_283381379.1">
    <property type="nucleotide sequence ID" value="NZ_JASHIE010000005.1"/>
</dbReference>
<feature type="domain" description="Helix-turn-helix" evidence="1">
    <location>
        <begin position="23"/>
        <end position="73"/>
    </location>
</feature>
<evidence type="ECO:0000259" key="1">
    <source>
        <dbReference type="Pfam" id="PF12728"/>
    </source>
</evidence>
<sequence length="93" mass="10940">MDNTVIEQRLERIERALLGQKDVLTFEEFCEYVGISKSYGYKLTARRVVPYYNPNGKIIYFKKEEVDKWLLSNKKKATYELSEGLRKKVGALK</sequence>
<comment type="caution">
    <text evidence="2">The sequence shown here is derived from an EMBL/GenBank/DDBJ whole genome shotgun (WGS) entry which is preliminary data.</text>
</comment>
<accession>A0ABT6Z046</accession>
<protein>
    <submittedName>
        <fullName evidence="2">Helix-turn-helix domain-containing protein</fullName>
    </submittedName>
</protein>
<reference evidence="2 3" key="1">
    <citation type="submission" date="2023-05" db="EMBL/GenBank/DDBJ databases">
        <title>Novel species of genus Flectobacillus isolated from stream in China.</title>
        <authorList>
            <person name="Lu H."/>
        </authorList>
    </citation>
    <scope>NUCLEOTIDE SEQUENCE [LARGE SCALE GENOMIC DNA]</scope>
    <source>
        <strain evidence="2 3">LFS242W</strain>
    </source>
</reference>
<organism evidence="2 3">
    <name type="scientific">Flectobacillus rivi</name>
    <dbReference type="NCBI Taxonomy" id="2984209"/>
    <lineage>
        <taxon>Bacteria</taxon>
        <taxon>Pseudomonadati</taxon>
        <taxon>Bacteroidota</taxon>
        <taxon>Cytophagia</taxon>
        <taxon>Cytophagales</taxon>
        <taxon>Flectobacillaceae</taxon>
        <taxon>Flectobacillus</taxon>
    </lineage>
</organism>
<evidence type="ECO:0000313" key="2">
    <source>
        <dbReference type="EMBL" id="MDI9874503.1"/>
    </source>
</evidence>
<evidence type="ECO:0000313" key="3">
    <source>
        <dbReference type="Proteomes" id="UP001225761"/>
    </source>
</evidence>
<name>A0ABT6Z046_9BACT</name>